<dbReference type="RefSeq" id="WP_344545980.1">
    <property type="nucleotide sequence ID" value="NZ_BAAATD010000009.1"/>
</dbReference>
<organism evidence="2 3">
    <name type="scientific">Actinomadura fulvescens</name>
    <dbReference type="NCBI Taxonomy" id="46160"/>
    <lineage>
        <taxon>Bacteria</taxon>
        <taxon>Bacillati</taxon>
        <taxon>Actinomycetota</taxon>
        <taxon>Actinomycetes</taxon>
        <taxon>Streptosporangiales</taxon>
        <taxon>Thermomonosporaceae</taxon>
        <taxon>Actinomadura</taxon>
    </lineage>
</organism>
<feature type="compositionally biased region" description="Basic and acidic residues" evidence="1">
    <location>
        <begin position="70"/>
        <end position="97"/>
    </location>
</feature>
<evidence type="ECO:0000313" key="3">
    <source>
        <dbReference type="Proteomes" id="UP001501509"/>
    </source>
</evidence>
<comment type="caution">
    <text evidence="2">The sequence shown here is derived from an EMBL/GenBank/DDBJ whole genome shotgun (WGS) entry which is preliminary data.</text>
</comment>
<dbReference type="Proteomes" id="UP001501509">
    <property type="component" value="Unassembled WGS sequence"/>
</dbReference>
<dbReference type="EMBL" id="BAAATD010000009">
    <property type="protein sequence ID" value="GAA2617904.1"/>
    <property type="molecule type" value="Genomic_DNA"/>
</dbReference>
<accession>A0ABN3Q5U2</accession>
<name>A0ABN3Q5U2_9ACTN</name>
<reference evidence="2 3" key="1">
    <citation type="journal article" date="2019" name="Int. J. Syst. Evol. Microbiol.">
        <title>The Global Catalogue of Microorganisms (GCM) 10K type strain sequencing project: providing services to taxonomists for standard genome sequencing and annotation.</title>
        <authorList>
            <consortium name="The Broad Institute Genomics Platform"/>
            <consortium name="The Broad Institute Genome Sequencing Center for Infectious Disease"/>
            <person name="Wu L."/>
            <person name="Ma J."/>
        </authorList>
    </citation>
    <scope>NUCLEOTIDE SEQUENCE [LARGE SCALE GENOMIC DNA]</scope>
    <source>
        <strain evidence="2 3">JCM 6833</strain>
    </source>
</reference>
<feature type="compositionally biased region" description="Basic and acidic residues" evidence="1">
    <location>
        <begin position="113"/>
        <end position="122"/>
    </location>
</feature>
<proteinExistence type="predicted"/>
<keyword evidence="3" id="KW-1185">Reference proteome</keyword>
<protein>
    <submittedName>
        <fullName evidence="2">Uncharacterized protein</fullName>
    </submittedName>
</protein>
<gene>
    <name evidence="2" type="ORF">GCM10010411_61580</name>
</gene>
<evidence type="ECO:0000256" key="1">
    <source>
        <dbReference type="SAM" id="MobiDB-lite"/>
    </source>
</evidence>
<evidence type="ECO:0000313" key="2">
    <source>
        <dbReference type="EMBL" id="GAA2617904.1"/>
    </source>
</evidence>
<sequence>MARVPPIVRAQVIQGVAYLLEWQRLPVTEGRGWGARIAWLEQTDEGAWFVKGGVVPEGTVQPIDGQDYSRVPRDPRPSDPSDPRDPKSRRYGRDREYMTGLAQAQDPDGDWDEWMRRAEGPF</sequence>
<feature type="region of interest" description="Disordered" evidence="1">
    <location>
        <begin position="59"/>
        <end position="122"/>
    </location>
</feature>